<evidence type="ECO:0000313" key="2">
    <source>
        <dbReference type="Proteomes" id="UP001276564"/>
    </source>
</evidence>
<name>A0ABU5AP02_9HYPH</name>
<sequence length="111" mass="12334">MRRTASRLSSIIARQKHLTGTRSALTSAWFSATVGLKHVSSTSSSPCRRGLRVSSDDRPQIRRRDVLWIGGELRLVGKEREIVLHIPMCALRIAGSFTTTQRLAICVSQSM</sequence>
<gene>
    <name evidence="1" type="ORF">RFM23_15320</name>
</gene>
<evidence type="ECO:0000313" key="1">
    <source>
        <dbReference type="EMBL" id="MDX8538991.1"/>
    </source>
</evidence>
<protein>
    <submittedName>
        <fullName evidence="1">Uncharacterized protein</fullName>
    </submittedName>
</protein>
<dbReference type="EMBL" id="JAVIIP010000007">
    <property type="protein sequence ID" value="MDX8538991.1"/>
    <property type="molecule type" value="Genomic_DNA"/>
</dbReference>
<keyword evidence="2" id="KW-1185">Reference proteome</keyword>
<reference evidence="1 2" key="1">
    <citation type="submission" date="2023-08" db="EMBL/GenBank/DDBJ databases">
        <title>Implementing the SeqCode for naming new Mesorhizobium species isolated from Vachellia karroo root nodules.</title>
        <authorList>
            <person name="Van Lill M."/>
        </authorList>
    </citation>
    <scope>NUCLEOTIDE SEQUENCE [LARGE SCALE GENOMIC DNA]</scope>
    <source>
        <strain evidence="1 2">VK4B</strain>
    </source>
</reference>
<dbReference type="RefSeq" id="WP_127310553.1">
    <property type="nucleotide sequence ID" value="NZ_JAVIIP010000007.1"/>
</dbReference>
<comment type="caution">
    <text evidence="1">The sequence shown here is derived from an EMBL/GenBank/DDBJ whole genome shotgun (WGS) entry which is preliminary data.</text>
</comment>
<proteinExistence type="predicted"/>
<accession>A0ABU5AP02</accession>
<organism evidence="1 2">
    <name type="scientific">Mesorhizobium abyssinicae</name>
    <dbReference type="NCBI Taxonomy" id="1209958"/>
    <lineage>
        <taxon>Bacteria</taxon>
        <taxon>Pseudomonadati</taxon>
        <taxon>Pseudomonadota</taxon>
        <taxon>Alphaproteobacteria</taxon>
        <taxon>Hyphomicrobiales</taxon>
        <taxon>Phyllobacteriaceae</taxon>
        <taxon>Mesorhizobium</taxon>
    </lineage>
</organism>
<dbReference type="Proteomes" id="UP001276564">
    <property type="component" value="Unassembled WGS sequence"/>
</dbReference>